<dbReference type="OrthoDB" id="7187254at2"/>
<dbReference type="EMBL" id="QHHQ01000001">
    <property type="protein sequence ID" value="RAI03800.1"/>
    <property type="molecule type" value="Genomic_DNA"/>
</dbReference>
<evidence type="ECO:0000313" key="2">
    <source>
        <dbReference type="EMBL" id="RAI03800.1"/>
    </source>
</evidence>
<name>A0A8B2NYL3_9HYPH</name>
<keyword evidence="3" id="KW-1185">Reference proteome</keyword>
<evidence type="ECO:0000256" key="1">
    <source>
        <dbReference type="SAM" id="Phobius"/>
    </source>
</evidence>
<reference evidence="2 3" key="1">
    <citation type="submission" date="2018-05" db="EMBL/GenBank/DDBJ databases">
        <title>Acuticoccus sediminis sp. nov., isolated from deep-sea sediment of Indian Ocean.</title>
        <authorList>
            <person name="Liu X."/>
            <person name="Lai Q."/>
            <person name="Du Y."/>
            <person name="Sun F."/>
            <person name="Zhang X."/>
            <person name="Wang S."/>
            <person name="Shao Z."/>
        </authorList>
    </citation>
    <scope>NUCLEOTIDE SEQUENCE [LARGE SCALE GENOMIC DNA]</scope>
    <source>
        <strain evidence="2 3">PTG4-2</strain>
    </source>
</reference>
<sequence>MSVRPITEDDLNLYVDGRLDHARHTEVAAYLDAHPDVARRVQGFRDQRDRLRAAFQPVVEEPIPSELDLRRLIAERHPAPSGPDAAARGRRAGARVAGGWMRAAAALVLLCVGALGGWSLRGMGAPAVEGVGALAREAAASYAVYAPDRLHPVEIRADDRAALDDWMAARLGRPVAIPDLAPSGYRFMGGRIVPTEHGPAVLLMYDDDKGTRLALLTRPMRADRDAPMSAHGDGEVNGVTWADAGLGYSLVGPKSADTLHPLADEARRQILGAV</sequence>
<gene>
    <name evidence="2" type="ORF">DLJ53_04825</name>
</gene>
<organism evidence="2 3">
    <name type="scientific">Acuticoccus sediminis</name>
    <dbReference type="NCBI Taxonomy" id="2184697"/>
    <lineage>
        <taxon>Bacteria</taxon>
        <taxon>Pseudomonadati</taxon>
        <taxon>Pseudomonadota</taxon>
        <taxon>Alphaproteobacteria</taxon>
        <taxon>Hyphomicrobiales</taxon>
        <taxon>Amorphaceae</taxon>
        <taxon>Acuticoccus</taxon>
    </lineage>
</organism>
<keyword evidence="1" id="KW-0812">Transmembrane</keyword>
<keyword evidence="1" id="KW-1133">Transmembrane helix</keyword>
<accession>A0A8B2NYL3</accession>
<evidence type="ECO:0008006" key="4">
    <source>
        <dbReference type="Google" id="ProtNLM"/>
    </source>
</evidence>
<keyword evidence="1" id="KW-0472">Membrane</keyword>
<protein>
    <recommendedName>
        <fullName evidence="4">Anti-sigma factor RsiW</fullName>
    </recommendedName>
</protein>
<comment type="caution">
    <text evidence="2">The sequence shown here is derived from an EMBL/GenBank/DDBJ whole genome shotgun (WGS) entry which is preliminary data.</text>
</comment>
<evidence type="ECO:0000313" key="3">
    <source>
        <dbReference type="Proteomes" id="UP000249590"/>
    </source>
</evidence>
<feature type="transmembrane region" description="Helical" evidence="1">
    <location>
        <begin position="100"/>
        <end position="120"/>
    </location>
</feature>
<dbReference type="AlphaFoldDB" id="A0A8B2NYL3"/>
<dbReference type="Proteomes" id="UP000249590">
    <property type="component" value="Unassembled WGS sequence"/>
</dbReference>
<dbReference type="RefSeq" id="WP_111342798.1">
    <property type="nucleotide sequence ID" value="NZ_QHHQ01000001.1"/>
</dbReference>
<proteinExistence type="predicted"/>